<keyword evidence="7" id="KW-1185">Reference proteome</keyword>
<dbReference type="Gene3D" id="1.10.10.60">
    <property type="entry name" value="Homeodomain-like"/>
    <property type="match status" value="1"/>
</dbReference>
<dbReference type="InterPro" id="IPR036271">
    <property type="entry name" value="Tet_transcr_reg_TetR-rel_C_sf"/>
</dbReference>
<dbReference type="PANTHER" id="PTHR30055">
    <property type="entry name" value="HTH-TYPE TRANSCRIPTIONAL REGULATOR RUTR"/>
    <property type="match status" value="1"/>
</dbReference>
<evidence type="ECO:0000256" key="1">
    <source>
        <dbReference type="ARBA" id="ARBA00023015"/>
    </source>
</evidence>
<evidence type="ECO:0000259" key="5">
    <source>
        <dbReference type="PROSITE" id="PS50977"/>
    </source>
</evidence>
<dbReference type="InterPro" id="IPR050109">
    <property type="entry name" value="HTH-type_TetR-like_transc_reg"/>
</dbReference>
<dbReference type="GO" id="GO:0045892">
    <property type="term" value="P:negative regulation of DNA-templated transcription"/>
    <property type="evidence" value="ECO:0007669"/>
    <property type="project" value="InterPro"/>
</dbReference>
<keyword evidence="1" id="KW-0805">Transcription regulation</keyword>
<dbReference type="InterPro" id="IPR001647">
    <property type="entry name" value="HTH_TetR"/>
</dbReference>
<dbReference type="Gene3D" id="1.10.357.10">
    <property type="entry name" value="Tetracycline Repressor, domain 2"/>
    <property type="match status" value="1"/>
</dbReference>
<dbReference type="EMBL" id="BONQ01000174">
    <property type="protein sequence ID" value="GIG52275.1"/>
    <property type="molecule type" value="Genomic_DNA"/>
</dbReference>
<dbReference type="InterPro" id="IPR009057">
    <property type="entry name" value="Homeodomain-like_sf"/>
</dbReference>
<accession>A0A919PWX0</accession>
<keyword evidence="2 4" id="KW-0238">DNA-binding</keyword>
<name>A0A919PWX0_9ACTN</name>
<dbReference type="RefSeq" id="WP_203853868.1">
    <property type="nucleotide sequence ID" value="NZ_BAAAVW010000041.1"/>
</dbReference>
<evidence type="ECO:0000256" key="3">
    <source>
        <dbReference type="ARBA" id="ARBA00023163"/>
    </source>
</evidence>
<dbReference type="Pfam" id="PF02909">
    <property type="entry name" value="TetR_C_1"/>
    <property type="match status" value="1"/>
</dbReference>
<evidence type="ECO:0000313" key="6">
    <source>
        <dbReference type="EMBL" id="GIG52275.1"/>
    </source>
</evidence>
<gene>
    <name evidence="6" type="ORF">Dsi01nite_103160</name>
</gene>
<sequence length="253" mass="27391">MTTEYSGAGDPRRSIELLWGTAAPARRGPKAKFTVGDVTAVAVALADAEGLGAVSMRRVAEQLGVTAMSLYTYVPSKAELLDVMVDIVSAEAIRPAFTGHGWRERLAEIAVTNWELHRRHPWLLQIATSRPVLGPNVIAKYDFELRAFESCVVSDVDADLLLSLVLNYVAGAVRAVIQADQAEQSTGMSEEQWWGAYAPLLGEVLDPARFPTAARVGQAAGEEYGAGDPVRAYEFGLSRVLDGIDVHLGRLQR</sequence>
<dbReference type="InterPro" id="IPR004111">
    <property type="entry name" value="Repressor_TetR_C"/>
</dbReference>
<protein>
    <submittedName>
        <fullName evidence="6">TetR family transcriptional regulator</fullName>
    </submittedName>
</protein>
<dbReference type="GO" id="GO:0000976">
    <property type="term" value="F:transcription cis-regulatory region binding"/>
    <property type="evidence" value="ECO:0007669"/>
    <property type="project" value="TreeGrafter"/>
</dbReference>
<reference evidence="6" key="1">
    <citation type="submission" date="2021-01" db="EMBL/GenBank/DDBJ databases">
        <title>Whole genome shotgun sequence of Dactylosporangium siamense NBRC 106093.</title>
        <authorList>
            <person name="Komaki H."/>
            <person name="Tamura T."/>
        </authorList>
    </citation>
    <scope>NUCLEOTIDE SEQUENCE</scope>
    <source>
        <strain evidence="6">NBRC 106093</strain>
    </source>
</reference>
<evidence type="ECO:0000313" key="7">
    <source>
        <dbReference type="Proteomes" id="UP000660611"/>
    </source>
</evidence>
<feature type="domain" description="HTH tetR-type" evidence="5">
    <location>
        <begin position="32"/>
        <end position="92"/>
    </location>
</feature>
<dbReference type="SUPFAM" id="SSF48498">
    <property type="entry name" value="Tetracyclin repressor-like, C-terminal domain"/>
    <property type="match status" value="1"/>
</dbReference>
<evidence type="ECO:0000256" key="4">
    <source>
        <dbReference type="PROSITE-ProRule" id="PRU00335"/>
    </source>
</evidence>
<proteinExistence type="predicted"/>
<dbReference type="Proteomes" id="UP000660611">
    <property type="component" value="Unassembled WGS sequence"/>
</dbReference>
<evidence type="ECO:0000256" key="2">
    <source>
        <dbReference type="ARBA" id="ARBA00023125"/>
    </source>
</evidence>
<dbReference type="AlphaFoldDB" id="A0A919PWX0"/>
<dbReference type="PROSITE" id="PS50977">
    <property type="entry name" value="HTH_TETR_2"/>
    <property type="match status" value="1"/>
</dbReference>
<feature type="DNA-binding region" description="H-T-H motif" evidence="4">
    <location>
        <begin position="55"/>
        <end position="74"/>
    </location>
</feature>
<dbReference type="Pfam" id="PF00440">
    <property type="entry name" value="TetR_N"/>
    <property type="match status" value="1"/>
</dbReference>
<dbReference type="SUPFAM" id="SSF46689">
    <property type="entry name" value="Homeodomain-like"/>
    <property type="match status" value="1"/>
</dbReference>
<organism evidence="6 7">
    <name type="scientific">Dactylosporangium siamense</name>
    <dbReference type="NCBI Taxonomy" id="685454"/>
    <lineage>
        <taxon>Bacteria</taxon>
        <taxon>Bacillati</taxon>
        <taxon>Actinomycetota</taxon>
        <taxon>Actinomycetes</taxon>
        <taxon>Micromonosporales</taxon>
        <taxon>Micromonosporaceae</taxon>
        <taxon>Dactylosporangium</taxon>
    </lineage>
</organism>
<dbReference type="PANTHER" id="PTHR30055:SF151">
    <property type="entry name" value="TRANSCRIPTIONAL REGULATORY PROTEIN"/>
    <property type="match status" value="1"/>
</dbReference>
<dbReference type="GO" id="GO:0003700">
    <property type="term" value="F:DNA-binding transcription factor activity"/>
    <property type="evidence" value="ECO:0007669"/>
    <property type="project" value="TreeGrafter"/>
</dbReference>
<keyword evidence="3" id="KW-0804">Transcription</keyword>
<comment type="caution">
    <text evidence="6">The sequence shown here is derived from an EMBL/GenBank/DDBJ whole genome shotgun (WGS) entry which is preliminary data.</text>
</comment>